<evidence type="ECO:0000256" key="1">
    <source>
        <dbReference type="SAM" id="MobiDB-lite"/>
    </source>
</evidence>
<dbReference type="AlphaFoldDB" id="A0AA88XSA7"/>
<evidence type="ECO:0000313" key="2">
    <source>
        <dbReference type="EMBL" id="KAK3086572.1"/>
    </source>
</evidence>
<protein>
    <submittedName>
        <fullName evidence="2">Uncharacterized protein</fullName>
    </submittedName>
</protein>
<feature type="compositionally biased region" description="Polar residues" evidence="1">
    <location>
        <begin position="138"/>
        <end position="153"/>
    </location>
</feature>
<gene>
    <name evidence="2" type="ORF">FSP39_020392</name>
</gene>
<reference evidence="2" key="1">
    <citation type="submission" date="2019-08" db="EMBL/GenBank/DDBJ databases">
        <title>The improved chromosome-level genome for the pearl oyster Pinctada fucata martensii using PacBio sequencing and Hi-C.</title>
        <authorList>
            <person name="Zheng Z."/>
        </authorList>
    </citation>
    <scope>NUCLEOTIDE SEQUENCE</scope>
    <source>
        <strain evidence="2">ZZ-2019</strain>
        <tissue evidence="2">Adductor muscle</tissue>
    </source>
</reference>
<accession>A0AA88XSA7</accession>
<dbReference type="EMBL" id="VSWD01000012">
    <property type="protein sequence ID" value="KAK3086572.1"/>
    <property type="molecule type" value="Genomic_DNA"/>
</dbReference>
<feature type="region of interest" description="Disordered" evidence="1">
    <location>
        <begin position="137"/>
        <end position="179"/>
    </location>
</feature>
<comment type="caution">
    <text evidence="2">The sequence shown here is derived from an EMBL/GenBank/DDBJ whole genome shotgun (WGS) entry which is preliminary data.</text>
</comment>
<organism evidence="2 3">
    <name type="scientific">Pinctada imbricata</name>
    <name type="common">Atlantic pearl-oyster</name>
    <name type="synonym">Pinctada martensii</name>
    <dbReference type="NCBI Taxonomy" id="66713"/>
    <lineage>
        <taxon>Eukaryota</taxon>
        <taxon>Metazoa</taxon>
        <taxon>Spiralia</taxon>
        <taxon>Lophotrochozoa</taxon>
        <taxon>Mollusca</taxon>
        <taxon>Bivalvia</taxon>
        <taxon>Autobranchia</taxon>
        <taxon>Pteriomorphia</taxon>
        <taxon>Pterioida</taxon>
        <taxon>Pterioidea</taxon>
        <taxon>Pteriidae</taxon>
        <taxon>Pinctada</taxon>
    </lineage>
</organism>
<sequence>MGSKDRIETREFSVSPVVGMRTQEIRFQCGSLPRNAGELTAAEQSLKCDGKDIESTWMTRITVHYLAALSMDGQFWFNKFTKKKENRCPCSCAQKILYMDTNIGNPNTWYGKLDVILGCLDYEVSPDIGVMLAGGDKSQLSSDDSEAISTSNDVPYDEMADGDTSLSSNDDSPGGRTRAEVKLSSLEEISQIQAQTIVFSFYQKKRHPEVGLVPSISVSKTHIQFHFYDSAKDVYLMSRRMPLFQESGNSLSKVTALATWMVVNYKVLITVVTDEMEKETPFGLLTAFTPESLEYYKSGIVMADFEAEKDNIIEDRGRLYKRRNNVTAKCIKSFKKLR</sequence>
<dbReference type="Proteomes" id="UP001186944">
    <property type="component" value="Unassembled WGS sequence"/>
</dbReference>
<name>A0AA88XSA7_PINIB</name>
<evidence type="ECO:0000313" key="3">
    <source>
        <dbReference type="Proteomes" id="UP001186944"/>
    </source>
</evidence>
<proteinExistence type="predicted"/>
<keyword evidence="3" id="KW-1185">Reference proteome</keyword>